<gene>
    <name evidence="1" type="ORF">MNBD_GAMMA13-308</name>
</gene>
<reference evidence="1" key="1">
    <citation type="submission" date="2018-06" db="EMBL/GenBank/DDBJ databases">
        <authorList>
            <person name="Zhirakovskaya E."/>
        </authorList>
    </citation>
    <scope>NUCLEOTIDE SEQUENCE</scope>
</reference>
<evidence type="ECO:0000313" key="1">
    <source>
        <dbReference type="EMBL" id="VAW74107.1"/>
    </source>
</evidence>
<sequence length="493" mass="55467">MKTIKRPTLGIRNKGLIDPDNDRPLELGVYDVLLPCRKFSISHKVAEVGRVSLTTEFLVRLLKSIDGMKEDDVASFFGYDLREISFVLSEAETNDFVNRKDGRIYLTAVGQGLFKPGSEYPEIFEVDSRQEMVGFDLIALAPEERPYLSAFERRLPELHLVDAEKVSAATRLIPSAFRKFYWEIVSRRDPTATLKRSLYSIDDVVAKDRFSSTVRISVQSTGLRPSVAEPVMSDWRPEHEQEDRTKIIEAASRFVDELKVHSRPDDGETYQILLDLAPNFLKEFTRRDGLAVERYYRDAFSRAGDIRSDRPTTPLLGSLFTRENSRRLSEVAKYGIRSDMKPAELCIWFVPQVPHWGVTKALPEILKHLKANTLSASDVDDECSSNRTIGMVAGWAPKHIEAAFDIVGTSHASRVSPSLEMLLVPNVLVAVTVNTPIGSISGHPVPIGLVSFDVQVISRAQRFILENIEYYGLSKDLIDEIRSVLLIESAGPQ</sequence>
<dbReference type="EMBL" id="UOFK01000053">
    <property type="protein sequence ID" value="VAW74107.1"/>
    <property type="molecule type" value="Genomic_DNA"/>
</dbReference>
<proteinExistence type="predicted"/>
<organism evidence="1">
    <name type="scientific">hydrothermal vent metagenome</name>
    <dbReference type="NCBI Taxonomy" id="652676"/>
    <lineage>
        <taxon>unclassified sequences</taxon>
        <taxon>metagenomes</taxon>
        <taxon>ecological metagenomes</taxon>
    </lineage>
</organism>
<dbReference type="AlphaFoldDB" id="A0A3B0YEP3"/>
<name>A0A3B0YEP3_9ZZZZ</name>
<protein>
    <submittedName>
        <fullName evidence="1">Uncharacterized protein</fullName>
    </submittedName>
</protein>
<accession>A0A3B0YEP3</accession>